<evidence type="ECO:0000313" key="1">
    <source>
        <dbReference type="EMBL" id="EGD97267.1"/>
    </source>
</evidence>
<dbReference type="AlphaFoldDB" id="F2S118"/>
<dbReference type="HOGENOM" id="CLU_1969908_0_0_1"/>
<accession>F2S118</accession>
<protein>
    <submittedName>
        <fullName evidence="1">Uncharacterized protein</fullName>
    </submittedName>
</protein>
<dbReference type="EMBL" id="GG698500">
    <property type="protein sequence ID" value="EGD97267.1"/>
    <property type="molecule type" value="Genomic_DNA"/>
</dbReference>
<evidence type="ECO:0000313" key="2">
    <source>
        <dbReference type="Proteomes" id="UP000009172"/>
    </source>
</evidence>
<organism evidence="1 2">
    <name type="scientific">Trichophyton tonsurans (strain CBS 112818)</name>
    <name type="common">Scalp ringworm fungus</name>
    <dbReference type="NCBI Taxonomy" id="647933"/>
    <lineage>
        <taxon>Eukaryota</taxon>
        <taxon>Fungi</taxon>
        <taxon>Dikarya</taxon>
        <taxon>Ascomycota</taxon>
        <taxon>Pezizomycotina</taxon>
        <taxon>Eurotiomycetes</taxon>
        <taxon>Eurotiomycetidae</taxon>
        <taxon>Onygenales</taxon>
        <taxon>Arthrodermataceae</taxon>
        <taxon>Trichophyton</taxon>
    </lineage>
</organism>
<keyword evidence="2" id="KW-1185">Reference proteome</keyword>
<gene>
    <name evidence="1" type="ORF">TESG_04679</name>
</gene>
<sequence>MFNATRVLGVAYRGISLEALGMEAGVGYSSTVDIAGNNIEKKFPVVVEGRVQGTKPHQSNKDKSDKKDVVTVGYYTAKGTRILTIHAHEDGTWVEFLSRAGKALLASLQGKEGSSKSK</sequence>
<proteinExistence type="predicted"/>
<name>F2S118_TRIT1</name>
<reference evidence="2" key="1">
    <citation type="journal article" date="2012" name="MBio">
        <title>Comparative genome analysis of Trichophyton rubrum and related dermatophytes reveals candidate genes involved in infection.</title>
        <authorList>
            <person name="Martinez D.A."/>
            <person name="Oliver B.G."/>
            <person name="Graeser Y."/>
            <person name="Goldberg J.M."/>
            <person name="Li W."/>
            <person name="Martinez-Rossi N.M."/>
            <person name="Monod M."/>
            <person name="Shelest E."/>
            <person name="Barton R.C."/>
            <person name="Birch E."/>
            <person name="Brakhage A.A."/>
            <person name="Chen Z."/>
            <person name="Gurr S.J."/>
            <person name="Heiman D."/>
            <person name="Heitman J."/>
            <person name="Kosti I."/>
            <person name="Rossi A."/>
            <person name="Saif S."/>
            <person name="Samalova M."/>
            <person name="Saunders C.W."/>
            <person name="Shea T."/>
            <person name="Summerbell R.C."/>
            <person name="Xu J."/>
            <person name="Young S."/>
            <person name="Zeng Q."/>
            <person name="Birren B.W."/>
            <person name="Cuomo C.A."/>
            <person name="White T.C."/>
        </authorList>
    </citation>
    <scope>NUCLEOTIDE SEQUENCE [LARGE SCALE GENOMIC DNA]</scope>
    <source>
        <strain evidence="2">CBS 112818</strain>
    </source>
</reference>
<dbReference type="Proteomes" id="UP000009172">
    <property type="component" value="Unassembled WGS sequence"/>
</dbReference>